<proteinExistence type="predicted"/>
<keyword evidence="2" id="KW-1185">Reference proteome</keyword>
<evidence type="ECO:0000313" key="2">
    <source>
        <dbReference type="Proteomes" id="UP001428341"/>
    </source>
</evidence>
<reference evidence="1 2" key="1">
    <citation type="submission" date="2024-05" db="EMBL/GenBank/DDBJ databases">
        <title>Haplotype-resolved chromosome-level genome assembly of Huyou (Citrus changshanensis).</title>
        <authorList>
            <person name="Miao C."/>
            <person name="Chen W."/>
            <person name="Wu Y."/>
            <person name="Wang L."/>
            <person name="Zhao S."/>
            <person name="Grierson D."/>
            <person name="Xu C."/>
            <person name="Chen K."/>
        </authorList>
    </citation>
    <scope>NUCLEOTIDE SEQUENCE [LARGE SCALE GENOMIC DNA]</scope>
    <source>
        <strain evidence="1">01-14</strain>
        <tissue evidence="1">Leaf</tissue>
    </source>
</reference>
<sequence>MVAEGRFRVITFRCKEDSDCSISVCGQCETCICKDTWCACKEDDFPPVSAVDPFLGHQ</sequence>
<dbReference type="AlphaFoldDB" id="A0AAP0LXA0"/>
<accession>A0AAP0LXA0</accession>
<protein>
    <submittedName>
        <fullName evidence="1">Uncharacterized protein</fullName>
    </submittedName>
</protein>
<comment type="caution">
    <text evidence="1">The sequence shown here is derived from an EMBL/GenBank/DDBJ whole genome shotgun (WGS) entry which is preliminary data.</text>
</comment>
<name>A0AAP0LXA0_9ROSI</name>
<dbReference type="Proteomes" id="UP001428341">
    <property type="component" value="Unassembled WGS sequence"/>
</dbReference>
<evidence type="ECO:0000313" key="1">
    <source>
        <dbReference type="EMBL" id="KAK9188551.1"/>
    </source>
</evidence>
<dbReference type="EMBL" id="JBCGBO010000007">
    <property type="protein sequence ID" value="KAK9188551.1"/>
    <property type="molecule type" value="Genomic_DNA"/>
</dbReference>
<organism evidence="1 2">
    <name type="scientific">Citrus x changshan-huyou</name>
    <dbReference type="NCBI Taxonomy" id="2935761"/>
    <lineage>
        <taxon>Eukaryota</taxon>
        <taxon>Viridiplantae</taxon>
        <taxon>Streptophyta</taxon>
        <taxon>Embryophyta</taxon>
        <taxon>Tracheophyta</taxon>
        <taxon>Spermatophyta</taxon>
        <taxon>Magnoliopsida</taxon>
        <taxon>eudicotyledons</taxon>
        <taxon>Gunneridae</taxon>
        <taxon>Pentapetalae</taxon>
        <taxon>rosids</taxon>
        <taxon>malvids</taxon>
        <taxon>Sapindales</taxon>
        <taxon>Rutaceae</taxon>
        <taxon>Aurantioideae</taxon>
        <taxon>Citrus</taxon>
    </lineage>
</organism>
<gene>
    <name evidence="1" type="ORF">WN944_019955</name>
</gene>